<dbReference type="EMBL" id="VEVO01000020">
    <property type="protein sequence ID" value="KAF0025690.1"/>
    <property type="molecule type" value="Genomic_DNA"/>
</dbReference>
<evidence type="ECO:0000313" key="2">
    <source>
        <dbReference type="Proteomes" id="UP000438429"/>
    </source>
</evidence>
<gene>
    <name evidence="1" type="ORF">F2P81_022571</name>
</gene>
<dbReference type="Proteomes" id="UP000438429">
    <property type="component" value="Unassembled WGS sequence"/>
</dbReference>
<protein>
    <submittedName>
        <fullName evidence="1">Uncharacterized protein</fullName>
    </submittedName>
</protein>
<evidence type="ECO:0000313" key="1">
    <source>
        <dbReference type="EMBL" id="KAF0025690.1"/>
    </source>
</evidence>
<organism evidence="1 2">
    <name type="scientific">Scophthalmus maximus</name>
    <name type="common">Turbot</name>
    <name type="synonym">Psetta maxima</name>
    <dbReference type="NCBI Taxonomy" id="52904"/>
    <lineage>
        <taxon>Eukaryota</taxon>
        <taxon>Metazoa</taxon>
        <taxon>Chordata</taxon>
        <taxon>Craniata</taxon>
        <taxon>Vertebrata</taxon>
        <taxon>Euteleostomi</taxon>
        <taxon>Actinopterygii</taxon>
        <taxon>Neopterygii</taxon>
        <taxon>Teleostei</taxon>
        <taxon>Neoteleostei</taxon>
        <taxon>Acanthomorphata</taxon>
        <taxon>Carangaria</taxon>
        <taxon>Pleuronectiformes</taxon>
        <taxon>Pleuronectoidei</taxon>
        <taxon>Scophthalmidae</taxon>
        <taxon>Scophthalmus</taxon>
    </lineage>
</organism>
<proteinExistence type="predicted"/>
<sequence length="84" mass="9597">MRMLSGTAVRVDNTPNEMQCKCDFTQTPLKRPLSVSSLPQPKSERLNTTTDKPFFYCTLFAVRKYYTEKSGADFVVREHLTDAS</sequence>
<reference evidence="1 2" key="1">
    <citation type="submission" date="2019-06" db="EMBL/GenBank/DDBJ databases">
        <title>Draft genomes of female and male turbot (Scophthalmus maximus).</title>
        <authorList>
            <person name="Xu H."/>
            <person name="Xu X.-W."/>
            <person name="Shao C."/>
            <person name="Chen S."/>
        </authorList>
    </citation>
    <scope>NUCLEOTIDE SEQUENCE [LARGE SCALE GENOMIC DNA]</scope>
    <source>
        <strain evidence="1">Ysfricsl-2016a</strain>
        <tissue evidence="1">Blood</tissue>
    </source>
</reference>
<dbReference type="AlphaFoldDB" id="A0A6A4S207"/>
<comment type="caution">
    <text evidence="1">The sequence shown here is derived from an EMBL/GenBank/DDBJ whole genome shotgun (WGS) entry which is preliminary data.</text>
</comment>
<accession>A0A6A4S207</accession>
<name>A0A6A4S207_SCOMX</name>